<comment type="caution">
    <text evidence="4">The sequence shown here is derived from an EMBL/GenBank/DDBJ whole genome shotgun (WGS) entry which is preliminary data.</text>
</comment>
<dbReference type="EMBL" id="AMEP01000109">
    <property type="protein sequence ID" value="EKX98602.1"/>
    <property type="molecule type" value="Genomic_DNA"/>
</dbReference>
<feature type="signal peptide" evidence="2">
    <location>
        <begin position="1"/>
        <end position="19"/>
    </location>
</feature>
<dbReference type="SUPFAM" id="SSF56925">
    <property type="entry name" value="OMPA-like"/>
    <property type="match status" value="1"/>
</dbReference>
<dbReference type="Pfam" id="PF13505">
    <property type="entry name" value="OMP_b-brl"/>
    <property type="match status" value="1"/>
</dbReference>
<sequence>MKKVIFMVLFALASTVASAQSIGVRTLFGSEIESIGIGVMGQYEFTDRVRGAVSFDAYIKNKGRSMWDFNVDGHYLFPIVNRLTVYPIGGITYINDNYSKDDYSSTTHRFGINAGAGADYELTEDLSLTAETKFQFVNGFNQAVASIGIVYNF</sequence>
<dbReference type="Proteomes" id="UP000010433">
    <property type="component" value="Unassembled WGS sequence"/>
</dbReference>
<dbReference type="InterPro" id="IPR011250">
    <property type="entry name" value="OMP/PagP_B-barrel"/>
</dbReference>
<evidence type="ECO:0000256" key="2">
    <source>
        <dbReference type="SAM" id="SignalP"/>
    </source>
</evidence>
<dbReference type="STRING" id="1127699.HMPREF9151_01946"/>
<dbReference type="RefSeq" id="WP_009163251.1">
    <property type="nucleotide sequence ID" value="NZ_KB291008.1"/>
</dbReference>
<keyword evidence="5" id="KW-1185">Reference proteome</keyword>
<keyword evidence="1 2" id="KW-0732">Signal</keyword>
<reference evidence="4 5" key="1">
    <citation type="submission" date="2012-05" db="EMBL/GenBank/DDBJ databases">
        <authorList>
            <person name="Weinstock G."/>
            <person name="Sodergren E."/>
            <person name="Lobos E.A."/>
            <person name="Fulton L."/>
            <person name="Fulton R."/>
            <person name="Courtney L."/>
            <person name="Fronick C."/>
            <person name="O'Laughlin M."/>
            <person name="Godfrey J."/>
            <person name="Wilson R.M."/>
            <person name="Miner T."/>
            <person name="Farmer C."/>
            <person name="Delehaunty K."/>
            <person name="Cordes M."/>
            <person name="Minx P."/>
            <person name="Tomlinson C."/>
            <person name="Chen J."/>
            <person name="Wollam A."/>
            <person name="Pepin K.H."/>
            <person name="Bhonagiri V."/>
            <person name="Zhang X."/>
            <person name="Suruliraj S."/>
            <person name="Warren W."/>
            <person name="Mitreva M."/>
            <person name="Mardis E.R."/>
            <person name="Wilson R.K."/>
        </authorList>
    </citation>
    <scope>NUCLEOTIDE SEQUENCE [LARGE SCALE GENOMIC DNA]</scope>
    <source>
        <strain evidence="4 5">F0055</strain>
    </source>
</reference>
<dbReference type="Gene3D" id="2.40.160.20">
    <property type="match status" value="1"/>
</dbReference>
<dbReference type="AlphaFoldDB" id="L1N5G6"/>
<protein>
    <recommendedName>
        <fullName evidence="3">Outer membrane protein beta-barrel domain-containing protein</fullName>
    </recommendedName>
</protein>
<feature type="domain" description="Outer membrane protein beta-barrel" evidence="3">
    <location>
        <begin position="35"/>
        <end position="153"/>
    </location>
</feature>
<evidence type="ECO:0000313" key="5">
    <source>
        <dbReference type="Proteomes" id="UP000010433"/>
    </source>
</evidence>
<proteinExistence type="predicted"/>
<dbReference type="PATRIC" id="fig|1127699.3.peg.1785"/>
<name>L1N5G6_9BACT</name>
<dbReference type="OrthoDB" id="1163183at2"/>
<dbReference type="InterPro" id="IPR027385">
    <property type="entry name" value="Beta-barrel_OMP"/>
</dbReference>
<gene>
    <name evidence="4" type="ORF">HMPREF9151_01946</name>
</gene>
<accession>L1N5G6</accession>
<dbReference type="HOGENOM" id="CLU_111119_1_0_10"/>
<organism evidence="4 5">
    <name type="scientific">Hoylesella saccharolytica F0055</name>
    <dbReference type="NCBI Taxonomy" id="1127699"/>
    <lineage>
        <taxon>Bacteria</taxon>
        <taxon>Pseudomonadati</taxon>
        <taxon>Bacteroidota</taxon>
        <taxon>Bacteroidia</taxon>
        <taxon>Bacteroidales</taxon>
        <taxon>Prevotellaceae</taxon>
        <taxon>Hoylesella</taxon>
    </lineage>
</organism>
<feature type="chain" id="PRO_5003954764" description="Outer membrane protein beta-barrel domain-containing protein" evidence="2">
    <location>
        <begin position="20"/>
        <end position="153"/>
    </location>
</feature>
<evidence type="ECO:0000256" key="1">
    <source>
        <dbReference type="ARBA" id="ARBA00022729"/>
    </source>
</evidence>
<evidence type="ECO:0000313" key="4">
    <source>
        <dbReference type="EMBL" id="EKX98602.1"/>
    </source>
</evidence>
<evidence type="ECO:0000259" key="3">
    <source>
        <dbReference type="Pfam" id="PF13505"/>
    </source>
</evidence>